<protein>
    <submittedName>
        <fullName evidence="7">(Atlantic silverside) hypothetical protein</fullName>
    </submittedName>
</protein>
<dbReference type="InterPro" id="IPR017907">
    <property type="entry name" value="Znf_RING_CS"/>
</dbReference>
<keyword evidence="1" id="KW-0479">Metal-binding</keyword>
<dbReference type="InterPro" id="IPR042973">
    <property type="entry name" value="RNF222"/>
</dbReference>
<evidence type="ECO:0000259" key="6">
    <source>
        <dbReference type="PROSITE" id="PS50089"/>
    </source>
</evidence>
<dbReference type="GO" id="GO:0008270">
    <property type="term" value="F:zinc ion binding"/>
    <property type="evidence" value="ECO:0007669"/>
    <property type="project" value="UniProtKB-KW"/>
</dbReference>
<dbReference type="Proteomes" id="UP000677803">
    <property type="component" value="Unassembled WGS sequence"/>
</dbReference>
<dbReference type="InterPro" id="IPR013083">
    <property type="entry name" value="Znf_RING/FYVE/PHD"/>
</dbReference>
<keyword evidence="3" id="KW-0862">Zinc</keyword>
<sequence>MALDKEDDPEEAGECPVCYESLSGSERTLSCGHVFCHDCLVKTLVSINCDGNIGDTIACPICRHLTFIQKQKETLVTLAATKVPDEGQTLKVPLHLQGAQRAASHGVQPGVSWISHCFRCTQLSRRQRLITPSCKACQVFIISTQGRPMAEEDALDVVMTVVRPRPFVREQSVKGDKYPLRLQFYRVLHSSTISIGQSHSESERRPLQPHLWWRGGCRCRGLMFTCRHALSGRQSVQETLLQRLGNRGHGWAREPWGSRGGLRWRQTGSLPGLGGRSGLSERSCQRGR</sequence>
<evidence type="ECO:0000256" key="3">
    <source>
        <dbReference type="ARBA" id="ARBA00022833"/>
    </source>
</evidence>
<comment type="caution">
    <text evidence="7">The sequence shown here is derived from an EMBL/GenBank/DDBJ whole genome shotgun (WGS) entry which is preliminary data.</text>
</comment>
<dbReference type="OrthoDB" id="6270329at2759"/>
<dbReference type="PROSITE" id="PS50089">
    <property type="entry name" value="ZF_RING_2"/>
    <property type="match status" value="1"/>
</dbReference>
<dbReference type="AlphaFoldDB" id="A0A8S4AY95"/>
<keyword evidence="2 4" id="KW-0863">Zinc-finger</keyword>
<evidence type="ECO:0000256" key="1">
    <source>
        <dbReference type="ARBA" id="ARBA00022723"/>
    </source>
</evidence>
<evidence type="ECO:0000313" key="8">
    <source>
        <dbReference type="Proteomes" id="UP000677803"/>
    </source>
</evidence>
<proteinExistence type="predicted"/>
<evidence type="ECO:0000256" key="4">
    <source>
        <dbReference type="PROSITE-ProRule" id="PRU00175"/>
    </source>
</evidence>
<evidence type="ECO:0000313" key="7">
    <source>
        <dbReference type="EMBL" id="CAG5897857.1"/>
    </source>
</evidence>
<reference evidence="7" key="1">
    <citation type="submission" date="2021-05" db="EMBL/GenBank/DDBJ databases">
        <authorList>
            <person name="Tigano A."/>
        </authorList>
    </citation>
    <scope>NUCLEOTIDE SEQUENCE</scope>
</reference>
<dbReference type="SMART" id="SM00184">
    <property type="entry name" value="RING"/>
    <property type="match status" value="1"/>
</dbReference>
<organism evidence="7 8">
    <name type="scientific">Menidia menidia</name>
    <name type="common">Atlantic silverside</name>
    <dbReference type="NCBI Taxonomy" id="238744"/>
    <lineage>
        <taxon>Eukaryota</taxon>
        <taxon>Metazoa</taxon>
        <taxon>Chordata</taxon>
        <taxon>Craniata</taxon>
        <taxon>Vertebrata</taxon>
        <taxon>Euteleostomi</taxon>
        <taxon>Actinopterygii</taxon>
        <taxon>Neopterygii</taxon>
        <taxon>Teleostei</taxon>
        <taxon>Neoteleostei</taxon>
        <taxon>Acanthomorphata</taxon>
        <taxon>Ovalentaria</taxon>
        <taxon>Atherinomorphae</taxon>
        <taxon>Atheriniformes</taxon>
        <taxon>Atherinopsidae</taxon>
        <taxon>Menidiinae</taxon>
        <taxon>Menidia</taxon>
    </lineage>
</organism>
<evidence type="ECO:0000256" key="2">
    <source>
        <dbReference type="ARBA" id="ARBA00022771"/>
    </source>
</evidence>
<feature type="region of interest" description="Disordered" evidence="5">
    <location>
        <begin position="262"/>
        <end position="288"/>
    </location>
</feature>
<accession>A0A8S4AY95</accession>
<dbReference type="PANTHER" id="PTHR47095">
    <property type="entry name" value="RING FINGER PROTEIN 222"/>
    <property type="match status" value="1"/>
</dbReference>
<dbReference type="InterPro" id="IPR027370">
    <property type="entry name" value="Znf-RING_euk"/>
</dbReference>
<keyword evidence="8" id="KW-1185">Reference proteome</keyword>
<dbReference type="Pfam" id="PF13445">
    <property type="entry name" value="zf-RING_UBOX"/>
    <property type="match status" value="1"/>
</dbReference>
<dbReference type="Gene3D" id="3.30.40.10">
    <property type="entry name" value="Zinc/RING finger domain, C3HC4 (zinc finger)"/>
    <property type="match status" value="1"/>
</dbReference>
<name>A0A8S4AY95_9TELE</name>
<dbReference type="CDD" id="cd16564">
    <property type="entry name" value="RING-HC_RNF222"/>
    <property type="match status" value="1"/>
</dbReference>
<feature type="domain" description="RING-type" evidence="6">
    <location>
        <begin position="15"/>
        <end position="63"/>
    </location>
</feature>
<dbReference type="SUPFAM" id="SSF57850">
    <property type="entry name" value="RING/U-box"/>
    <property type="match status" value="1"/>
</dbReference>
<gene>
    <name evidence="7" type="ORF">MMEN_LOCUS8896</name>
</gene>
<evidence type="ECO:0000256" key="5">
    <source>
        <dbReference type="SAM" id="MobiDB-lite"/>
    </source>
</evidence>
<dbReference type="PROSITE" id="PS00518">
    <property type="entry name" value="ZF_RING_1"/>
    <property type="match status" value="1"/>
</dbReference>
<dbReference type="PANTHER" id="PTHR47095:SF1">
    <property type="entry name" value="RING FINGER PROTEIN 222"/>
    <property type="match status" value="1"/>
</dbReference>
<dbReference type="InterPro" id="IPR001841">
    <property type="entry name" value="Znf_RING"/>
</dbReference>
<dbReference type="EMBL" id="CAJRST010008890">
    <property type="protein sequence ID" value="CAG5897857.1"/>
    <property type="molecule type" value="Genomic_DNA"/>
</dbReference>